<dbReference type="Pfam" id="PF06013">
    <property type="entry name" value="WXG100"/>
    <property type="match status" value="1"/>
</dbReference>
<dbReference type="InterPro" id="IPR028912">
    <property type="entry name" value="Tox-MPTase4_dom"/>
</dbReference>
<accession>A0A4U2PTS8</accession>
<feature type="domain" description="Tox-MPTase4" evidence="1">
    <location>
        <begin position="254"/>
        <end position="384"/>
    </location>
</feature>
<dbReference type="SUPFAM" id="SSF140453">
    <property type="entry name" value="EsxAB dimer-like"/>
    <property type="match status" value="1"/>
</dbReference>
<dbReference type="Gene3D" id="1.10.287.850">
    <property type="entry name" value="HP0062-like domain"/>
    <property type="match status" value="1"/>
</dbReference>
<organism evidence="2 3">
    <name type="scientific">Paenibacillus terrae</name>
    <dbReference type="NCBI Taxonomy" id="159743"/>
    <lineage>
        <taxon>Bacteria</taxon>
        <taxon>Bacillati</taxon>
        <taxon>Bacillota</taxon>
        <taxon>Bacilli</taxon>
        <taxon>Bacillales</taxon>
        <taxon>Paenibacillaceae</taxon>
        <taxon>Paenibacillus</taxon>
    </lineage>
</organism>
<dbReference type="InterPro" id="IPR010310">
    <property type="entry name" value="T7SS_ESAT-6-like"/>
</dbReference>
<proteinExistence type="predicted"/>
<name>A0A4U2PTS8_9BACL</name>
<comment type="caution">
    <text evidence="2">The sequence shown here is derived from an EMBL/GenBank/DDBJ whole genome shotgun (WGS) entry which is preliminary data.</text>
</comment>
<dbReference type="EMBL" id="PNXQ01000016">
    <property type="protein sequence ID" value="TKH41890.1"/>
    <property type="molecule type" value="Genomic_DNA"/>
</dbReference>
<dbReference type="Proteomes" id="UP000308114">
    <property type="component" value="Unassembled WGS sequence"/>
</dbReference>
<sequence>MTTIRVMPEQLMTVSKHFEQAQQLVTQMNSNLVQQISSMERLWDGTTKQRFYYSFQISQKNMNDFVTLTDSIAKELRHHADKFRLADLMEAGNIDASCLPPPPNSCAVPAPDTRNAFQKSADSLTELGQDFVAANSVRYEKKFDSVWSFLDYMTYGIPKGMYQGYMERAAKQNDSWNDMLNFGTFGVTGMIQGAFNPNDAWSKEHWANMIGTAGMVGGVSSIIKPKLGIGNTIKFNGEVRAFPKGHDLDLKSWEEMPVSGQRKVTPTGHRIMNVSEMKSFKKEMDAIDIKVLIDKKDKILPESAAAGFNPATGEIVLRKEPTNLSAIHESYHAKQWKELGKDNYLQQRTLEREEFVYNEIMKNKELFNEGEILFSQKYIYKLRNGEWPPPGWKGFENNE</sequence>
<evidence type="ECO:0000313" key="2">
    <source>
        <dbReference type="EMBL" id="TKH41890.1"/>
    </source>
</evidence>
<reference evidence="2 3" key="1">
    <citation type="submission" date="2018-01" db="EMBL/GenBank/DDBJ databases">
        <title>Bacillales members from the olive rhizosphere are effective biological control agents against Verticillium dahliae.</title>
        <authorList>
            <person name="Gomez-Lama C."/>
            <person name="Legarda G."/>
            <person name="Ruano-Rosa D."/>
            <person name="Pizarro-Tobias P."/>
            <person name="Valverde-Corredor A."/>
            <person name="Niqui J.L."/>
            <person name="Trivino J.C."/>
            <person name="Roca A."/>
            <person name="Mercado-Blanco J."/>
        </authorList>
    </citation>
    <scope>NUCLEOTIDE SEQUENCE [LARGE SCALE GENOMIC DNA]</scope>
    <source>
        <strain evidence="2 3">PIC167</strain>
    </source>
</reference>
<dbReference type="NCBIfam" id="TIGR03930">
    <property type="entry name" value="WXG100_ESAT6"/>
    <property type="match status" value="1"/>
</dbReference>
<protein>
    <recommendedName>
        <fullName evidence="1">Tox-MPTase4 domain-containing protein</fullName>
    </recommendedName>
</protein>
<dbReference type="AlphaFoldDB" id="A0A4U2PTS8"/>
<dbReference type="InterPro" id="IPR036689">
    <property type="entry name" value="ESAT-6-like_sf"/>
</dbReference>
<evidence type="ECO:0000313" key="3">
    <source>
        <dbReference type="Proteomes" id="UP000308114"/>
    </source>
</evidence>
<dbReference type="Pfam" id="PF15640">
    <property type="entry name" value="Tox-MPTase4"/>
    <property type="match status" value="1"/>
</dbReference>
<dbReference type="RefSeq" id="WP_137063536.1">
    <property type="nucleotide sequence ID" value="NZ_PNXQ01000016.1"/>
</dbReference>
<evidence type="ECO:0000259" key="1">
    <source>
        <dbReference type="Pfam" id="PF15640"/>
    </source>
</evidence>
<gene>
    <name evidence="2" type="ORF">C1I60_21510</name>
</gene>